<dbReference type="PROSITE" id="PS00211">
    <property type="entry name" value="ABC_TRANSPORTER_1"/>
    <property type="match status" value="1"/>
</dbReference>
<dbReference type="Pfam" id="PF00005">
    <property type="entry name" value="ABC_tran"/>
    <property type="match status" value="1"/>
</dbReference>
<feature type="transmembrane region" description="Helical" evidence="10">
    <location>
        <begin position="12"/>
        <end position="35"/>
    </location>
</feature>
<evidence type="ECO:0000256" key="3">
    <source>
        <dbReference type="ARBA" id="ARBA00022448"/>
    </source>
</evidence>
<dbReference type="GO" id="GO:0140359">
    <property type="term" value="F:ABC-type transporter activity"/>
    <property type="evidence" value="ECO:0007669"/>
    <property type="project" value="InterPro"/>
</dbReference>
<proteinExistence type="predicted"/>
<feature type="transmembrane region" description="Helical" evidence="10">
    <location>
        <begin position="41"/>
        <end position="58"/>
    </location>
</feature>
<dbReference type="SUPFAM" id="SSF90123">
    <property type="entry name" value="ABC transporter transmembrane region"/>
    <property type="match status" value="1"/>
</dbReference>
<name>A0A376H1J4_ENTGA</name>
<keyword evidence="4 10" id="KW-0812">Transmembrane</keyword>
<gene>
    <name evidence="13" type="primary">apxIB</name>
    <name evidence="13" type="ORF">NCTC12360_03192</name>
</gene>
<dbReference type="PANTHER" id="PTHR24223">
    <property type="entry name" value="ATP-BINDING CASSETTE SUB-FAMILY C"/>
    <property type="match status" value="1"/>
</dbReference>
<evidence type="ECO:0000313" key="14">
    <source>
        <dbReference type="Proteomes" id="UP000254807"/>
    </source>
</evidence>
<feature type="transmembrane region" description="Helical" evidence="10">
    <location>
        <begin position="126"/>
        <end position="147"/>
    </location>
</feature>
<keyword evidence="7 13" id="KW-0067">ATP-binding</keyword>
<reference evidence="13 14" key="1">
    <citation type="submission" date="2018-06" db="EMBL/GenBank/DDBJ databases">
        <authorList>
            <consortium name="Pathogen Informatics"/>
            <person name="Doyle S."/>
        </authorList>
    </citation>
    <scope>NUCLEOTIDE SEQUENCE [LARGE SCALE GENOMIC DNA]</scope>
    <source>
        <strain evidence="13 14">NCTC12360</strain>
    </source>
</reference>
<dbReference type="InterPro" id="IPR003439">
    <property type="entry name" value="ABC_transporter-like_ATP-bd"/>
</dbReference>
<dbReference type="InterPro" id="IPR027417">
    <property type="entry name" value="P-loop_NTPase"/>
</dbReference>
<feature type="domain" description="ABC transporter" evidence="11">
    <location>
        <begin position="213"/>
        <end position="411"/>
    </location>
</feature>
<evidence type="ECO:0000259" key="12">
    <source>
        <dbReference type="PROSITE" id="PS50929"/>
    </source>
</evidence>
<keyword evidence="6" id="KW-0547">Nucleotide-binding</keyword>
<dbReference type="Pfam" id="PF00664">
    <property type="entry name" value="ABC_membrane"/>
    <property type="match status" value="1"/>
</dbReference>
<protein>
    <submittedName>
        <fullName evidence="13">ABC transporter ATP-binding/permease</fullName>
    </submittedName>
</protein>
<keyword evidence="3" id="KW-0813">Transport</keyword>
<dbReference type="PROSITE" id="PS50893">
    <property type="entry name" value="ABC_TRANSPORTER_2"/>
    <property type="match status" value="1"/>
</dbReference>
<dbReference type="Gene3D" id="1.20.1560.10">
    <property type="entry name" value="ABC transporter type 1, transmembrane domain"/>
    <property type="match status" value="1"/>
</dbReference>
<dbReference type="GO" id="GO:0005524">
    <property type="term" value="F:ATP binding"/>
    <property type="evidence" value="ECO:0007669"/>
    <property type="project" value="UniProtKB-KW"/>
</dbReference>
<keyword evidence="14" id="KW-1185">Reference proteome</keyword>
<dbReference type="Gene3D" id="3.40.50.300">
    <property type="entry name" value="P-loop containing nucleotide triphosphate hydrolases"/>
    <property type="match status" value="1"/>
</dbReference>
<keyword evidence="8 10" id="KW-1133">Transmembrane helix</keyword>
<accession>A0A376H1J4</accession>
<dbReference type="SMART" id="SM00382">
    <property type="entry name" value="AAA"/>
    <property type="match status" value="1"/>
</dbReference>
<evidence type="ECO:0000256" key="4">
    <source>
        <dbReference type="ARBA" id="ARBA00022692"/>
    </source>
</evidence>
<dbReference type="EMBL" id="UFYW01000001">
    <property type="protein sequence ID" value="STD84647.1"/>
    <property type="molecule type" value="Genomic_DNA"/>
</dbReference>
<evidence type="ECO:0000256" key="7">
    <source>
        <dbReference type="ARBA" id="ARBA00022840"/>
    </source>
</evidence>
<dbReference type="GO" id="GO:0005886">
    <property type="term" value="C:plasma membrane"/>
    <property type="evidence" value="ECO:0007669"/>
    <property type="project" value="UniProtKB-SubCell"/>
</dbReference>
<keyword evidence="9 10" id="KW-0472">Membrane</keyword>
<dbReference type="AlphaFoldDB" id="A0A376H1J4"/>
<dbReference type="PANTHER" id="PTHR24223:SF443">
    <property type="entry name" value="MULTIDRUG-RESISTANCE LIKE PROTEIN 1, ISOFORM I"/>
    <property type="match status" value="1"/>
</dbReference>
<evidence type="ECO:0000256" key="1">
    <source>
        <dbReference type="ARBA" id="ARBA00004128"/>
    </source>
</evidence>
<dbReference type="GO" id="GO:0016887">
    <property type="term" value="F:ATP hydrolysis activity"/>
    <property type="evidence" value="ECO:0007669"/>
    <property type="project" value="InterPro"/>
</dbReference>
<dbReference type="SUPFAM" id="SSF52540">
    <property type="entry name" value="P-loop containing nucleoside triphosphate hydrolases"/>
    <property type="match status" value="1"/>
</dbReference>
<dbReference type="InterPro" id="IPR011527">
    <property type="entry name" value="ABC1_TM_dom"/>
</dbReference>
<dbReference type="InterPro" id="IPR036640">
    <property type="entry name" value="ABC1_TM_sf"/>
</dbReference>
<keyword evidence="5" id="KW-0677">Repeat</keyword>
<sequence>MSNDLKLLEQNYLGSFFQIVKLLATFVLSLITAVFYDLQMAMVFIAFSLIPLFIPHLFETKIKRASKEWSAANAIFISTFKEMVAGLTVIRMFQSQNYFFEKNAAGIDTMEQKLQQMNFLTKISSALIHTVGTICFFFPIMIGGILVAKNQLALANLMGLVQISNTIVNPLISGIALMGTFHSVQPIIEKLPKSCSSTPSFAKKQRSSVTGRICFRDLTIYRSERPLFQPINDTIEAGEKVLIRGRSGIGKSTFLQLLLHEEIHYQGSLEVEKKKSLTEKPADLLLVPQEPFIMNASLKENICFDETFSTKEYQEILEKTDLTLLAQEWGNKLLGENGQYLSGGQKQRVVLARTLIRQPKIVLLDECTSALDHEATKKLQRIIHSLPQTVLEVAHKVTVEEEQCYDNVIELRD</sequence>
<evidence type="ECO:0000313" key="13">
    <source>
        <dbReference type="EMBL" id="STD84647.1"/>
    </source>
</evidence>
<evidence type="ECO:0000256" key="6">
    <source>
        <dbReference type="ARBA" id="ARBA00022741"/>
    </source>
</evidence>
<evidence type="ECO:0000256" key="5">
    <source>
        <dbReference type="ARBA" id="ARBA00022737"/>
    </source>
</evidence>
<comment type="subcellular location">
    <subcellularLocation>
        <location evidence="2">Cell membrane</location>
        <topology evidence="2">Multi-pass membrane protein</topology>
    </subcellularLocation>
    <subcellularLocation>
        <location evidence="1">Vacuole membrane</location>
        <topology evidence="1">Multi-pass membrane protein</topology>
    </subcellularLocation>
</comment>
<feature type="transmembrane region" description="Helical" evidence="10">
    <location>
        <begin position="167"/>
        <end position="184"/>
    </location>
</feature>
<feature type="domain" description="ABC transmembrane type-1" evidence="12">
    <location>
        <begin position="1"/>
        <end position="183"/>
    </location>
</feature>
<evidence type="ECO:0000256" key="9">
    <source>
        <dbReference type="ARBA" id="ARBA00023136"/>
    </source>
</evidence>
<evidence type="ECO:0000256" key="10">
    <source>
        <dbReference type="SAM" id="Phobius"/>
    </source>
</evidence>
<dbReference type="Proteomes" id="UP000254807">
    <property type="component" value="Unassembled WGS sequence"/>
</dbReference>
<organism evidence="13 14">
    <name type="scientific">Enterococcus gallinarum</name>
    <dbReference type="NCBI Taxonomy" id="1353"/>
    <lineage>
        <taxon>Bacteria</taxon>
        <taxon>Bacillati</taxon>
        <taxon>Bacillota</taxon>
        <taxon>Bacilli</taxon>
        <taxon>Lactobacillales</taxon>
        <taxon>Enterococcaceae</taxon>
        <taxon>Enterococcus</taxon>
    </lineage>
</organism>
<dbReference type="InterPro" id="IPR050173">
    <property type="entry name" value="ABC_transporter_C-like"/>
</dbReference>
<evidence type="ECO:0000256" key="8">
    <source>
        <dbReference type="ARBA" id="ARBA00022989"/>
    </source>
</evidence>
<dbReference type="CDD" id="cd03228">
    <property type="entry name" value="ABCC_MRP_Like"/>
    <property type="match status" value="1"/>
</dbReference>
<dbReference type="InterPro" id="IPR017871">
    <property type="entry name" value="ABC_transporter-like_CS"/>
</dbReference>
<dbReference type="PROSITE" id="PS50929">
    <property type="entry name" value="ABC_TM1F"/>
    <property type="match status" value="1"/>
</dbReference>
<evidence type="ECO:0000256" key="2">
    <source>
        <dbReference type="ARBA" id="ARBA00004651"/>
    </source>
</evidence>
<evidence type="ECO:0000259" key="11">
    <source>
        <dbReference type="PROSITE" id="PS50893"/>
    </source>
</evidence>
<dbReference type="InterPro" id="IPR003593">
    <property type="entry name" value="AAA+_ATPase"/>
</dbReference>